<dbReference type="Proteomes" id="UP000307169">
    <property type="component" value="Unassembled WGS sequence"/>
</dbReference>
<dbReference type="EMBL" id="SPRX01000002">
    <property type="protein sequence ID" value="TIC69687.1"/>
    <property type="molecule type" value="Genomic_DNA"/>
</dbReference>
<dbReference type="Proteomes" id="UP000305647">
    <property type="component" value="Unassembled WGS sequence"/>
</dbReference>
<comment type="caution">
    <text evidence="2">The sequence shown here is derived from an EMBL/GenBank/DDBJ whole genome shotgun (WGS) entry which is preliminary data.</text>
</comment>
<dbReference type="EMBL" id="SPRW01000006">
    <property type="protein sequence ID" value="TIC69346.1"/>
    <property type="molecule type" value="Genomic_DNA"/>
</dbReference>
<evidence type="ECO:0000313" key="4">
    <source>
        <dbReference type="EMBL" id="TIC32441.1"/>
    </source>
</evidence>
<evidence type="ECO:0000313" key="6">
    <source>
        <dbReference type="EMBL" id="TIC69687.1"/>
    </source>
</evidence>
<proteinExistence type="predicted"/>
<protein>
    <submittedName>
        <fullName evidence="2">Uncharacterized protein</fullName>
    </submittedName>
</protein>
<dbReference type="Proteomes" id="UP000310708">
    <property type="component" value="Unassembled WGS sequence"/>
</dbReference>
<dbReference type="Proteomes" id="UP000310685">
    <property type="component" value="Unassembled WGS sequence"/>
</dbReference>
<dbReference type="Proteomes" id="UP000309601">
    <property type="component" value="Unassembled WGS sequence"/>
</dbReference>
<name>A0A4T0T0F0_9BASI</name>
<dbReference type="EMBL" id="SPRV01000001">
    <property type="protein sequence ID" value="TIC71955.1"/>
    <property type="molecule type" value="Genomic_DNA"/>
</dbReference>
<organism evidence="2 12">
    <name type="scientific">Wallemia mellicola</name>
    <dbReference type="NCBI Taxonomy" id="1708541"/>
    <lineage>
        <taxon>Eukaryota</taxon>
        <taxon>Fungi</taxon>
        <taxon>Dikarya</taxon>
        <taxon>Basidiomycota</taxon>
        <taxon>Wallemiomycotina</taxon>
        <taxon>Wallemiomycetes</taxon>
        <taxon>Wallemiales</taxon>
        <taxon>Wallemiaceae</taxon>
        <taxon>Wallemia</taxon>
    </lineage>
</organism>
<dbReference type="EMBL" id="SPRH01000005">
    <property type="protein sequence ID" value="TIC03902.1"/>
    <property type="molecule type" value="Genomic_DNA"/>
</dbReference>
<dbReference type="AlphaFoldDB" id="A0A4T0T0F0"/>
<evidence type="ECO:0000256" key="1">
    <source>
        <dbReference type="SAM" id="MobiDB-lite"/>
    </source>
</evidence>
<evidence type="ECO:0000313" key="11">
    <source>
        <dbReference type="Proteomes" id="UP000309601"/>
    </source>
</evidence>
<feature type="compositionally biased region" description="Basic and acidic residues" evidence="1">
    <location>
        <begin position="27"/>
        <end position="60"/>
    </location>
</feature>
<evidence type="ECO:0000313" key="13">
    <source>
        <dbReference type="Proteomes" id="UP000310708"/>
    </source>
</evidence>
<evidence type="ECO:0000313" key="7">
    <source>
        <dbReference type="EMBL" id="TIC71955.1"/>
    </source>
</evidence>
<evidence type="ECO:0000313" key="10">
    <source>
        <dbReference type="Proteomes" id="UP000307169"/>
    </source>
</evidence>
<dbReference type="Proteomes" id="UP000305362">
    <property type="component" value="Unassembled WGS sequence"/>
</dbReference>
<dbReference type="OrthoDB" id="529205at2759"/>
<evidence type="ECO:0000313" key="2">
    <source>
        <dbReference type="EMBL" id="TIB81294.1"/>
    </source>
</evidence>
<evidence type="ECO:0000313" key="3">
    <source>
        <dbReference type="EMBL" id="TIC03902.1"/>
    </source>
</evidence>
<accession>A0A4T0T0F0</accession>
<feature type="compositionally biased region" description="Polar residues" evidence="1">
    <location>
        <begin position="1"/>
        <end position="19"/>
    </location>
</feature>
<gene>
    <name evidence="6" type="ORF">E3Q01_00233</name>
    <name evidence="5" type="ORF">E3Q02_00854</name>
    <name evidence="7" type="ORF">E3Q03_00133</name>
    <name evidence="4" type="ORF">E3Q10_01163</name>
    <name evidence="3" type="ORF">E3Q17_00759</name>
    <name evidence="2" type="ORF">E3Q22_01227</name>
</gene>
<evidence type="ECO:0000313" key="5">
    <source>
        <dbReference type="EMBL" id="TIC69346.1"/>
    </source>
</evidence>
<sequence length="107" mass="11873">MLTRFARQQTRTIFTSRAVLSSVEGQAKQDPKVIEQERRRQDKAGNKNEHGEDVSPHSDHAPGWNPTLATSSEEAAKADRDPHATPEELAKNANRTAEKVNKDTGNI</sequence>
<feature type="compositionally biased region" description="Basic and acidic residues" evidence="1">
    <location>
        <begin position="74"/>
        <end position="107"/>
    </location>
</feature>
<feature type="region of interest" description="Disordered" evidence="1">
    <location>
        <begin position="1"/>
        <end position="107"/>
    </location>
</feature>
<evidence type="ECO:0000313" key="8">
    <source>
        <dbReference type="Proteomes" id="UP000305362"/>
    </source>
</evidence>
<dbReference type="EMBL" id="SPRC01000009">
    <property type="protein sequence ID" value="TIB81294.1"/>
    <property type="molecule type" value="Genomic_DNA"/>
</dbReference>
<evidence type="ECO:0000313" key="9">
    <source>
        <dbReference type="Proteomes" id="UP000305647"/>
    </source>
</evidence>
<reference evidence="8 9" key="1">
    <citation type="submission" date="2019-03" db="EMBL/GenBank/DDBJ databases">
        <title>Sequencing 25 genomes of Wallemia mellicola.</title>
        <authorList>
            <person name="Gostincar C."/>
        </authorList>
    </citation>
    <scope>NUCLEOTIDE SEQUENCE [LARGE SCALE GENOMIC DNA]</scope>
    <source>
        <strain evidence="3 10">EXF-1262</strain>
        <strain evidence="5 11">EXF-1274</strain>
        <strain evidence="7 8">EXF-1277</strain>
        <strain evidence="2 12">EXF-6152</strain>
        <strain evidence="6 13">EXF-757</strain>
        <strain evidence="4 9">EXF-8738</strain>
    </source>
</reference>
<evidence type="ECO:0000313" key="12">
    <source>
        <dbReference type="Proteomes" id="UP000310685"/>
    </source>
</evidence>
<dbReference type="EMBL" id="SPRO01000008">
    <property type="protein sequence ID" value="TIC32441.1"/>
    <property type="molecule type" value="Genomic_DNA"/>
</dbReference>